<protein>
    <recommendedName>
        <fullName evidence="4">Terminase</fullName>
    </recommendedName>
</protein>
<dbReference type="RefSeq" id="WP_082862705.1">
    <property type="nucleotide sequence ID" value="NZ_JBCNAN010000021.1"/>
</dbReference>
<evidence type="ECO:0000313" key="2">
    <source>
        <dbReference type="EMBL" id="OAH61987.1"/>
    </source>
</evidence>
<gene>
    <name evidence="2" type="ORF">AWH49_11135</name>
</gene>
<evidence type="ECO:0000313" key="3">
    <source>
        <dbReference type="Proteomes" id="UP000076935"/>
    </source>
</evidence>
<dbReference type="Proteomes" id="UP000076935">
    <property type="component" value="Unassembled WGS sequence"/>
</dbReference>
<proteinExistence type="predicted"/>
<organism evidence="2 3">
    <name type="scientific">Domibacillus aminovorans</name>
    <dbReference type="NCBI Taxonomy" id="29332"/>
    <lineage>
        <taxon>Bacteria</taxon>
        <taxon>Bacillati</taxon>
        <taxon>Bacillota</taxon>
        <taxon>Bacilli</taxon>
        <taxon>Bacillales</taxon>
        <taxon>Bacillaceae</taxon>
        <taxon>Domibacillus</taxon>
    </lineage>
</organism>
<accession>A0A177L9L3</accession>
<evidence type="ECO:0008006" key="4">
    <source>
        <dbReference type="Google" id="ProtNLM"/>
    </source>
</evidence>
<feature type="region of interest" description="Disordered" evidence="1">
    <location>
        <begin position="33"/>
        <end position="87"/>
    </location>
</feature>
<sequence length="246" mass="28552">MANWNEIRTEWETTKITLASLAEKHDIKLGTLKSRKSREGWSRDLTEKGATINKKVASNKKDAILKKRKEQRNRSGNPNPSHKFPDHNSFQTKHGLFSKFLHAEQVEIMEASKDMEIPEYLWFQIQVKFSAIVRMQKIMVVEDENDHLKEESGSSWGDGSSSESFKVSFAYERYESYIKAQTRAMAEFRNLTKQFLELAHDEDERRLKLEQMQIGIDKTKAELDKISNSDGDKPIEVIIKRKGESL</sequence>
<dbReference type="AlphaFoldDB" id="A0A177L9L3"/>
<feature type="compositionally biased region" description="Basic and acidic residues" evidence="1">
    <location>
        <begin position="37"/>
        <end position="47"/>
    </location>
</feature>
<dbReference type="EMBL" id="LQWY01000014">
    <property type="protein sequence ID" value="OAH61987.1"/>
    <property type="molecule type" value="Genomic_DNA"/>
</dbReference>
<comment type="caution">
    <text evidence="2">The sequence shown here is derived from an EMBL/GenBank/DDBJ whole genome shotgun (WGS) entry which is preliminary data.</text>
</comment>
<keyword evidence="3" id="KW-1185">Reference proteome</keyword>
<name>A0A177L9L3_9BACI</name>
<reference evidence="2 3" key="1">
    <citation type="submission" date="2016-01" db="EMBL/GenBank/DDBJ databases">
        <title>Investigation of taxonomic status of Bacillus aminovorans.</title>
        <authorList>
            <person name="Verma A."/>
            <person name="Pal Y."/>
            <person name="Krishnamurthi S."/>
        </authorList>
    </citation>
    <scope>NUCLEOTIDE SEQUENCE [LARGE SCALE GENOMIC DNA]</scope>
    <source>
        <strain evidence="2 3">DSM 1314</strain>
    </source>
</reference>
<evidence type="ECO:0000256" key="1">
    <source>
        <dbReference type="SAM" id="MobiDB-lite"/>
    </source>
</evidence>